<evidence type="ECO:0000313" key="2">
    <source>
        <dbReference type="Proteomes" id="UP000299102"/>
    </source>
</evidence>
<evidence type="ECO:0000313" key="1">
    <source>
        <dbReference type="EMBL" id="GBP36039.1"/>
    </source>
</evidence>
<organism evidence="1 2">
    <name type="scientific">Eumeta variegata</name>
    <name type="common">Bagworm moth</name>
    <name type="synonym">Eumeta japonica</name>
    <dbReference type="NCBI Taxonomy" id="151549"/>
    <lineage>
        <taxon>Eukaryota</taxon>
        <taxon>Metazoa</taxon>
        <taxon>Ecdysozoa</taxon>
        <taxon>Arthropoda</taxon>
        <taxon>Hexapoda</taxon>
        <taxon>Insecta</taxon>
        <taxon>Pterygota</taxon>
        <taxon>Neoptera</taxon>
        <taxon>Endopterygota</taxon>
        <taxon>Lepidoptera</taxon>
        <taxon>Glossata</taxon>
        <taxon>Ditrysia</taxon>
        <taxon>Tineoidea</taxon>
        <taxon>Psychidae</taxon>
        <taxon>Oiketicinae</taxon>
        <taxon>Eumeta</taxon>
    </lineage>
</organism>
<dbReference type="Proteomes" id="UP000299102">
    <property type="component" value="Unassembled WGS sequence"/>
</dbReference>
<name>A0A4C1VBN5_EUMVA</name>
<proteinExistence type="predicted"/>
<comment type="caution">
    <text evidence="1">The sequence shown here is derived from an EMBL/GenBank/DDBJ whole genome shotgun (WGS) entry which is preliminary data.</text>
</comment>
<protein>
    <submittedName>
        <fullName evidence="1">Uncharacterized protein</fullName>
    </submittedName>
</protein>
<sequence length="107" mass="11916">MPMLYDMYCSTVLDPGTAFVEPCQQLRYAILHGVDVFMLYAAPRKAPSIVVVCKHDSFVVSIRGLSVGKRLDHENSPPPMKIARDGGYRGDKSYRTFSCEVAYILPG</sequence>
<keyword evidence="2" id="KW-1185">Reference proteome</keyword>
<accession>A0A4C1VBN5</accession>
<gene>
    <name evidence="1" type="ORF">EVAR_29169_1</name>
</gene>
<dbReference type="AlphaFoldDB" id="A0A4C1VBN5"/>
<dbReference type="EMBL" id="BGZK01000313">
    <property type="protein sequence ID" value="GBP36039.1"/>
    <property type="molecule type" value="Genomic_DNA"/>
</dbReference>
<reference evidence="1 2" key="1">
    <citation type="journal article" date="2019" name="Commun. Biol.">
        <title>The bagworm genome reveals a unique fibroin gene that provides high tensile strength.</title>
        <authorList>
            <person name="Kono N."/>
            <person name="Nakamura H."/>
            <person name="Ohtoshi R."/>
            <person name="Tomita M."/>
            <person name="Numata K."/>
            <person name="Arakawa K."/>
        </authorList>
    </citation>
    <scope>NUCLEOTIDE SEQUENCE [LARGE SCALE GENOMIC DNA]</scope>
</reference>